<dbReference type="InterPro" id="IPR036689">
    <property type="entry name" value="ESAT-6-like_sf"/>
</dbReference>
<evidence type="ECO:0000313" key="3">
    <source>
        <dbReference type="Proteomes" id="UP000037179"/>
    </source>
</evidence>
<evidence type="ECO:0000313" key="2">
    <source>
        <dbReference type="EMBL" id="GAP30589.1"/>
    </source>
</evidence>
<keyword evidence="3" id="KW-1185">Reference proteome</keyword>
<dbReference type="Proteomes" id="UP000180166">
    <property type="component" value="Chromosome"/>
</dbReference>
<reference evidence="3" key="1">
    <citation type="submission" date="2015-07" db="EMBL/GenBank/DDBJ databases">
        <title>Nocardia seriolae U-1 whole genome shotgun sequence.</title>
        <authorList>
            <person name="Imajoh M."/>
            <person name="Fukumoto Y."/>
            <person name="Sukeda M."/>
            <person name="Yamane J."/>
            <person name="Yamasaki K."/>
            <person name="Shimizu M."/>
            <person name="Ohnishi K."/>
            <person name="Oshima S."/>
        </authorList>
    </citation>
    <scope>NUCLEOTIDE SEQUENCE [LARGE SCALE GENOMIC DNA]</scope>
    <source>
        <strain evidence="3">U-1</strain>
    </source>
</reference>
<dbReference type="KEGG" id="nsr:NS506_07550"/>
<protein>
    <recommendedName>
        <fullName evidence="5">WXG100 family type VII secretion target</fullName>
    </recommendedName>
</protein>
<reference evidence="1 4" key="3">
    <citation type="submission" date="2016-10" db="EMBL/GenBank/DDBJ databases">
        <title>Genome sequence of Nocardia seriolae strain EM150506, isolated from Anguila japonica.</title>
        <authorList>
            <person name="Han H.-J."/>
        </authorList>
    </citation>
    <scope>NUCLEOTIDE SEQUENCE [LARGE SCALE GENOMIC DNA]</scope>
    <source>
        <strain evidence="1 4">EM150506</strain>
    </source>
</reference>
<dbReference type="EMBL" id="CP017839">
    <property type="protein sequence ID" value="APB01570.1"/>
    <property type="molecule type" value="Genomic_DNA"/>
</dbReference>
<dbReference type="EMBL" id="BBYQ01000087">
    <property type="protein sequence ID" value="GAP30589.1"/>
    <property type="molecule type" value="Genomic_DNA"/>
</dbReference>
<name>A0ABC9YYF1_9NOCA</name>
<accession>A0ABC9YYF1</accession>
<dbReference type="SUPFAM" id="SSF140453">
    <property type="entry name" value="EsxAB dimer-like"/>
    <property type="match status" value="1"/>
</dbReference>
<organism evidence="2 3">
    <name type="scientific">Nocardia seriolae</name>
    <dbReference type="NCBI Taxonomy" id="37332"/>
    <lineage>
        <taxon>Bacteria</taxon>
        <taxon>Bacillati</taxon>
        <taxon>Actinomycetota</taxon>
        <taxon>Actinomycetes</taxon>
        <taxon>Mycobacteriales</taxon>
        <taxon>Nocardiaceae</taxon>
        <taxon>Nocardia</taxon>
    </lineage>
</organism>
<evidence type="ECO:0000313" key="1">
    <source>
        <dbReference type="EMBL" id="APB01570.1"/>
    </source>
</evidence>
<proteinExistence type="predicted"/>
<reference evidence="2 3" key="2">
    <citation type="journal article" date="2016" name="Genome Announc.">
        <title>Draft Genome Sequence of Erythromycin- and Oxytetracycline-Sensitive Nocardia seriolae Strain U-1 (NBRC 110359).</title>
        <authorList>
            <person name="Imajoh M."/>
            <person name="Sukeda M."/>
            <person name="Shimizu M."/>
            <person name="Yamane J."/>
            <person name="Ohnishi K."/>
            <person name="Oshima S."/>
        </authorList>
    </citation>
    <scope>NUCLEOTIDE SEQUENCE [LARGE SCALE GENOMIC DNA]</scope>
    <source>
        <strain evidence="2 3">U-1</strain>
    </source>
</reference>
<evidence type="ECO:0008006" key="5">
    <source>
        <dbReference type="Google" id="ProtNLM"/>
    </source>
</evidence>
<sequence>MTAAGCAVPAPPESALSVKIPATGRLPGAVKVNIMSGSRLESYHDLLVTASRKTGEVHDGIQGVVDRLASATAALGDPWGSDSLGNQFANGAQGYLARKKNIVEGATNMAGTFANFSKSQHDSAVELEKIEKENADAFRGGAQR</sequence>
<dbReference type="AlphaFoldDB" id="A0ABC9YYF1"/>
<gene>
    <name evidence="1" type="ORF">NS506_07550</name>
    <name evidence="2" type="ORF">NSK11_contig00087-0010</name>
</gene>
<evidence type="ECO:0000313" key="4">
    <source>
        <dbReference type="Proteomes" id="UP000180166"/>
    </source>
</evidence>
<dbReference type="Proteomes" id="UP000037179">
    <property type="component" value="Unassembled WGS sequence"/>
</dbReference>